<dbReference type="EMBL" id="DVML01000006">
    <property type="protein sequence ID" value="HIU22034.1"/>
    <property type="molecule type" value="Genomic_DNA"/>
</dbReference>
<organism evidence="1 2">
    <name type="scientific">Candidatus Fimihabitans intestinipullorum</name>
    <dbReference type="NCBI Taxonomy" id="2840820"/>
    <lineage>
        <taxon>Bacteria</taxon>
        <taxon>Bacillati</taxon>
        <taxon>Mycoplasmatota</taxon>
        <taxon>Mycoplasmatota incertae sedis</taxon>
        <taxon>Candidatus Fimihabitans</taxon>
    </lineage>
</organism>
<evidence type="ECO:0000313" key="1">
    <source>
        <dbReference type="EMBL" id="HIU22034.1"/>
    </source>
</evidence>
<reference evidence="1" key="2">
    <citation type="journal article" date="2021" name="PeerJ">
        <title>Extensive microbial diversity within the chicken gut microbiome revealed by metagenomics and culture.</title>
        <authorList>
            <person name="Gilroy R."/>
            <person name="Ravi A."/>
            <person name="Getino M."/>
            <person name="Pursley I."/>
            <person name="Horton D.L."/>
            <person name="Alikhan N.F."/>
            <person name="Baker D."/>
            <person name="Gharbi K."/>
            <person name="Hall N."/>
            <person name="Watson M."/>
            <person name="Adriaenssens E.M."/>
            <person name="Foster-Nyarko E."/>
            <person name="Jarju S."/>
            <person name="Secka A."/>
            <person name="Antonio M."/>
            <person name="Oren A."/>
            <person name="Chaudhuri R.R."/>
            <person name="La Ragione R."/>
            <person name="Hildebrand F."/>
            <person name="Pallen M.J."/>
        </authorList>
    </citation>
    <scope>NUCLEOTIDE SEQUENCE</scope>
    <source>
        <strain evidence="1">CHK197-8231</strain>
    </source>
</reference>
<sequence length="416" mass="49665">MDFYRRSESIKLYTIKKQIDDELMQNGQYSIDILLLYYKIDDVLDLLETYSRTYYEIVREDPYQKKFLFLYMQDIVNFYNKALLLVDRQILHMLIKKSKLPSNRLYKKENISFINNQSREDRLLEILDRLKRCVLLYYNVYNKKKIELELSDKKKIKVQFFEHNLPHILGITKQQILSNPETMSILNLKHTDSAIDILYKIINDFDRSQYIIEEQTKRKHIVDQQFLNPTCYELLPFDKIDLKTRSFMKNSPYTHVTTFVSLAQGERLTNQNDWADQVQIARCPLVDYGDGSPTIDDYILTGYGENKRLATHVPISSIVVAQENIKRYRKKFKSQKPHTIISVKCPVSDYINIFSPKEQIQVYYQLLEDFGGDDGMDLSELGREILEFINSYEDRVEKEYQKRLEMKNLYHRYKKG</sequence>
<evidence type="ECO:0000313" key="2">
    <source>
        <dbReference type="Proteomes" id="UP000824087"/>
    </source>
</evidence>
<reference evidence="1" key="1">
    <citation type="submission" date="2020-10" db="EMBL/GenBank/DDBJ databases">
        <authorList>
            <person name="Gilroy R."/>
        </authorList>
    </citation>
    <scope>NUCLEOTIDE SEQUENCE</scope>
    <source>
        <strain evidence="1">CHK197-8231</strain>
    </source>
</reference>
<protein>
    <submittedName>
        <fullName evidence="1">Uncharacterized protein</fullName>
    </submittedName>
</protein>
<dbReference type="Proteomes" id="UP000824087">
    <property type="component" value="Unassembled WGS sequence"/>
</dbReference>
<gene>
    <name evidence="1" type="ORF">IAD49_00410</name>
</gene>
<comment type="caution">
    <text evidence="1">The sequence shown here is derived from an EMBL/GenBank/DDBJ whole genome shotgun (WGS) entry which is preliminary data.</text>
</comment>
<accession>A0A9D1HTF0</accession>
<proteinExistence type="predicted"/>
<name>A0A9D1HTF0_9BACT</name>
<dbReference type="AlphaFoldDB" id="A0A9D1HTF0"/>